<sequence>MKKVILALALLFTVSTAFTSCREKKPKDKIEEAVEEVKDEVGDAVEEVEDEIDDATH</sequence>
<proteinExistence type="predicted"/>
<evidence type="ECO:0000256" key="1">
    <source>
        <dbReference type="SAM" id="MobiDB-lite"/>
    </source>
</evidence>
<dbReference type="EMBL" id="JACNMF010000003">
    <property type="protein sequence ID" value="MBC3758937.1"/>
    <property type="molecule type" value="Genomic_DNA"/>
</dbReference>
<organism evidence="3 4">
    <name type="scientific">Hyunsoonleella aquatilis</name>
    <dbReference type="NCBI Taxonomy" id="2762758"/>
    <lineage>
        <taxon>Bacteria</taxon>
        <taxon>Pseudomonadati</taxon>
        <taxon>Bacteroidota</taxon>
        <taxon>Flavobacteriia</taxon>
        <taxon>Flavobacteriales</taxon>
        <taxon>Flavobacteriaceae</taxon>
    </lineage>
</organism>
<dbReference type="Proteomes" id="UP000656244">
    <property type="component" value="Unassembled WGS sequence"/>
</dbReference>
<feature type="chain" id="PRO_5036904133" description="YtxH domain-containing protein" evidence="2">
    <location>
        <begin position="20"/>
        <end position="57"/>
    </location>
</feature>
<dbReference type="RefSeq" id="WP_186562285.1">
    <property type="nucleotide sequence ID" value="NZ_JACNMF010000003.1"/>
</dbReference>
<feature type="compositionally biased region" description="Acidic residues" evidence="1">
    <location>
        <begin position="42"/>
        <end position="57"/>
    </location>
</feature>
<evidence type="ECO:0000256" key="2">
    <source>
        <dbReference type="SAM" id="SignalP"/>
    </source>
</evidence>
<reference evidence="3" key="1">
    <citation type="submission" date="2020-08" db="EMBL/GenBank/DDBJ databases">
        <title>Hyunsoonleella sp. strain SJ7 genome sequencing and assembly.</title>
        <authorList>
            <person name="Kim I."/>
        </authorList>
    </citation>
    <scope>NUCLEOTIDE SEQUENCE</scope>
    <source>
        <strain evidence="3">SJ7</strain>
    </source>
</reference>
<accession>A0A923HBS4</accession>
<name>A0A923HBS4_9FLAO</name>
<dbReference type="AlphaFoldDB" id="A0A923HBS4"/>
<keyword evidence="4" id="KW-1185">Reference proteome</keyword>
<dbReference type="PROSITE" id="PS51257">
    <property type="entry name" value="PROKAR_LIPOPROTEIN"/>
    <property type="match status" value="1"/>
</dbReference>
<gene>
    <name evidence="3" type="ORF">H7U19_11010</name>
</gene>
<evidence type="ECO:0000313" key="4">
    <source>
        <dbReference type="Proteomes" id="UP000656244"/>
    </source>
</evidence>
<feature type="region of interest" description="Disordered" evidence="1">
    <location>
        <begin position="33"/>
        <end position="57"/>
    </location>
</feature>
<evidence type="ECO:0000313" key="3">
    <source>
        <dbReference type="EMBL" id="MBC3758937.1"/>
    </source>
</evidence>
<protein>
    <recommendedName>
        <fullName evidence="5">YtxH domain-containing protein</fullName>
    </recommendedName>
</protein>
<keyword evidence="2" id="KW-0732">Signal</keyword>
<comment type="caution">
    <text evidence="3">The sequence shown here is derived from an EMBL/GenBank/DDBJ whole genome shotgun (WGS) entry which is preliminary data.</text>
</comment>
<evidence type="ECO:0008006" key="5">
    <source>
        <dbReference type="Google" id="ProtNLM"/>
    </source>
</evidence>
<feature type="signal peptide" evidence="2">
    <location>
        <begin position="1"/>
        <end position="19"/>
    </location>
</feature>